<name>A0A915CLI4_9BILA</name>
<evidence type="ECO:0000256" key="1">
    <source>
        <dbReference type="ARBA" id="ARBA00004479"/>
    </source>
</evidence>
<evidence type="ECO:0000256" key="12">
    <source>
        <dbReference type="ARBA" id="ARBA00023180"/>
    </source>
</evidence>
<keyword evidence="12" id="KW-0325">Glycoprotein</keyword>
<dbReference type="WBParaSite" id="jg10243.1">
    <property type="protein sequence ID" value="jg10243.1"/>
    <property type="gene ID" value="jg10243"/>
</dbReference>
<evidence type="ECO:0000256" key="6">
    <source>
        <dbReference type="ARBA" id="ARBA00022729"/>
    </source>
</evidence>
<dbReference type="InterPro" id="IPR051173">
    <property type="entry name" value="Ca_channel_alpha-2/delta"/>
</dbReference>
<feature type="transmembrane region" description="Helical" evidence="14">
    <location>
        <begin position="1075"/>
        <end position="1095"/>
    </location>
</feature>
<evidence type="ECO:0000256" key="5">
    <source>
        <dbReference type="ARBA" id="ARBA00022692"/>
    </source>
</evidence>
<keyword evidence="6 15" id="KW-0732">Signal</keyword>
<feature type="transmembrane region" description="Helical" evidence="14">
    <location>
        <begin position="1049"/>
        <end position="1069"/>
    </location>
</feature>
<dbReference type="Proteomes" id="UP000887574">
    <property type="component" value="Unplaced"/>
</dbReference>
<evidence type="ECO:0000256" key="7">
    <source>
        <dbReference type="ARBA" id="ARBA00022837"/>
    </source>
</evidence>
<dbReference type="Pfam" id="PF08399">
    <property type="entry name" value="VWA_N"/>
    <property type="match status" value="1"/>
</dbReference>
<evidence type="ECO:0000313" key="17">
    <source>
        <dbReference type="Proteomes" id="UP000887574"/>
    </source>
</evidence>
<reference evidence="18" key="1">
    <citation type="submission" date="2022-11" db="UniProtKB">
        <authorList>
            <consortium name="WormBaseParasite"/>
        </authorList>
    </citation>
    <scope>IDENTIFICATION</scope>
</reference>
<keyword evidence="3" id="KW-0109">Calcium transport</keyword>
<evidence type="ECO:0000256" key="9">
    <source>
        <dbReference type="ARBA" id="ARBA00022989"/>
    </source>
</evidence>
<keyword evidence="4" id="KW-0107">Calcium channel</keyword>
<dbReference type="SMART" id="SM00327">
    <property type="entry name" value="VWA"/>
    <property type="match status" value="1"/>
</dbReference>
<proteinExistence type="predicted"/>
<dbReference type="InterPro" id="IPR036465">
    <property type="entry name" value="vWFA_dom_sf"/>
</dbReference>
<keyword evidence="8" id="KW-0851">Voltage-gated channel</keyword>
<dbReference type="PANTHER" id="PTHR10166">
    <property type="entry name" value="VOLTAGE-DEPENDENT CALCIUM CHANNEL SUBUNIT ALPHA-2/DELTA-RELATED"/>
    <property type="match status" value="1"/>
</dbReference>
<dbReference type="InterPro" id="IPR013608">
    <property type="entry name" value="VWA_N"/>
</dbReference>
<dbReference type="AlphaFoldDB" id="A0A915CLI4"/>
<dbReference type="Gene3D" id="3.40.50.410">
    <property type="entry name" value="von Willebrand factor, type A domain"/>
    <property type="match status" value="1"/>
</dbReference>
<evidence type="ECO:0000256" key="11">
    <source>
        <dbReference type="ARBA" id="ARBA00023136"/>
    </source>
</evidence>
<keyword evidence="11 14" id="KW-0472">Membrane</keyword>
<evidence type="ECO:0000256" key="15">
    <source>
        <dbReference type="SAM" id="SignalP"/>
    </source>
</evidence>
<keyword evidence="2" id="KW-0813">Transport</keyword>
<evidence type="ECO:0000256" key="13">
    <source>
        <dbReference type="ARBA" id="ARBA00023303"/>
    </source>
</evidence>
<dbReference type="GO" id="GO:0005891">
    <property type="term" value="C:voltage-gated calcium channel complex"/>
    <property type="evidence" value="ECO:0007669"/>
    <property type="project" value="TreeGrafter"/>
</dbReference>
<dbReference type="Gene3D" id="3.30.450.20">
    <property type="entry name" value="PAS domain"/>
    <property type="match status" value="1"/>
</dbReference>
<feature type="transmembrane region" description="Helical" evidence="14">
    <location>
        <begin position="1006"/>
        <end position="1028"/>
    </location>
</feature>
<evidence type="ECO:0000259" key="16">
    <source>
        <dbReference type="PROSITE" id="PS50234"/>
    </source>
</evidence>
<dbReference type="InterPro" id="IPR002035">
    <property type="entry name" value="VWF_A"/>
</dbReference>
<dbReference type="Pfam" id="PF00092">
    <property type="entry name" value="VWA"/>
    <property type="match status" value="1"/>
</dbReference>
<evidence type="ECO:0000313" key="18">
    <source>
        <dbReference type="WBParaSite" id="jg10243.1"/>
    </source>
</evidence>
<dbReference type="GO" id="GO:0005245">
    <property type="term" value="F:voltage-gated calcium channel activity"/>
    <property type="evidence" value="ECO:0007669"/>
    <property type="project" value="TreeGrafter"/>
</dbReference>
<evidence type="ECO:0000256" key="2">
    <source>
        <dbReference type="ARBA" id="ARBA00022448"/>
    </source>
</evidence>
<dbReference type="PANTHER" id="PTHR10166:SF65">
    <property type="entry name" value="VWFA DOMAIN-CONTAINING PROTEIN"/>
    <property type="match status" value="1"/>
</dbReference>
<keyword evidence="13" id="KW-0407">Ion channel</keyword>
<accession>A0A915CLI4</accession>
<feature type="chain" id="PRO_5037343631" evidence="15">
    <location>
        <begin position="22"/>
        <end position="1116"/>
    </location>
</feature>
<evidence type="ECO:0000256" key="3">
    <source>
        <dbReference type="ARBA" id="ARBA00022568"/>
    </source>
</evidence>
<protein>
    <submittedName>
        <fullName evidence="18">VWFA domain-containing protein</fullName>
    </submittedName>
</protein>
<evidence type="ECO:0000256" key="8">
    <source>
        <dbReference type="ARBA" id="ARBA00022882"/>
    </source>
</evidence>
<organism evidence="17 18">
    <name type="scientific">Ditylenchus dipsaci</name>
    <dbReference type="NCBI Taxonomy" id="166011"/>
    <lineage>
        <taxon>Eukaryota</taxon>
        <taxon>Metazoa</taxon>
        <taxon>Ecdysozoa</taxon>
        <taxon>Nematoda</taxon>
        <taxon>Chromadorea</taxon>
        <taxon>Rhabditida</taxon>
        <taxon>Tylenchina</taxon>
        <taxon>Tylenchomorpha</taxon>
        <taxon>Sphaerularioidea</taxon>
        <taxon>Anguinidae</taxon>
        <taxon>Anguininae</taxon>
        <taxon>Ditylenchus</taxon>
    </lineage>
</organism>
<feature type="signal peptide" evidence="15">
    <location>
        <begin position="1"/>
        <end position="21"/>
    </location>
</feature>
<evidence type="ECO:0000256" key="14">
    <source>
        <dbReference type="SAM" id="Phobius"/>
    </source>
</evidence>
<feature type="domain" description="VWFA" evidence="16">
    <location>
        <begin position="222"/>
        <end position="411"/>
    </location>
</feature>
<dbReference type="SUPFAM" id="SSF53300">
    <property type="entry name" value="vWA-like"/>
    <property type="match status" value="1"/>
</dbReference>
<keyword evidence="5 14" id="KW-0812">Transmembrane</keyword>
<evidence type="ECO:0000256" key="4">
    <source>
        <dbReference type="ARBA" id="ARBA00022673"/>
    </source>
</evidence>
<keyword evidence="9 14" id="KW-1133">Transmembrane helix</keyword>
<keyword evidence="10" id="KW-0406">Ion transport</keyword>
<keyword evidence="17" id="KW-1185">Reference proteome</keyword>
<comment type="subcellular location">
    <subcellularLocation>
        <location evidence="1">Membrane</location>
        <topology evidence="1">Single-pass type I membrane protein</topology>
    </subcellularLocation>
</comment>
<keyword evidence="7" id="KW-0106">Calcium</keyword>
<sequence>MAVCPFKHFFTFLFIIGISHSVEPKSKLSAQQNSEEWMNRFSAQFVKTFAQYTRLDTLTDEFSNEAAEPIFEKTSKSLLESVNIVKQGLQDYFDEKFTLLGMLSTRLKLLFAKLILTNLIQTKNKSRSVKDTFSAIHITLDSYKCDNQVMQDFDWTESQELEASMKDNYRKDPSIRQYIGTYSGLTRIYPGLRWDLNPTFEVDLFDPRYRPWFVVAETAPRDIVFLIDYSGSAKGQNIHLTKMTIMYILATLTPNDYFTGIWYNSKKEFVLSECCSANFLPATSRNKRLFKRYLDKIEEKDQAFLPTALNMSFTQFIEMNQSRSSGGHKLIMLFTDGIEFWPTEEIREYQDQHPNDIIRVFGYSMGRGTGTQAALEWISCMTNAGGYEIVDSISDVRRKSRGYLTKLSEILSLAHRQKSISQRPVSWPIPYMDAQKRGIAAIDFTFDKLKDLLQEFGGAVSNTYAFIIDNNGIVYYHPNMKIPKKEVYLKRISTLIKSGTRVHIPTMDILEIELRPSFIFEKLRKRMIDGKCKEGDVLEDSEREYYCMPIKGTPLTVAFVRDKGKLPFSSATKKEKSNALKYLKDNNLVGYWLKDGKSPCNDEVASFAALKRFHKLIQLSKQKQCVIQGLDQKHPLLTGSINSAIQKWHDSWPLEYDEEVDDLALNVTKNLEAVCRDSEELYLLPSTFDGKYFVDSFVEFVPAGLVSFYPNVFSQYSTLTPILHKKDAYQAKEYSAKIYIDLTPSANVLTASKDMHGQHNQLLANVGCQFTANFIHDKFQRSMAVNDRSWMACKMKDTRCLLVTSSGYADEPQLFDTLLRKNILKVTKWRDYQEECLMPKSDGRQQFQGNTAMAAPAAASRNTGFHDVLSAMQFLGNKMAGLAASLMWFEFSIFIRQSFEQSSYLKDECDFENLEMVEQCAMEHTHYNLNVDQTVTLKAVLRTGCFGNLTISPASDTALNCFQRFLSYKIPDCNMTTPKYRKPRSDMDYTTSHPQESINLCSSAPVLTFVSITTVTCSISVLLLPFILKQTLYNIHSKNKAVKLTLQSEIVFNIIPSIIGFIFTNTMKFPLPNYLGPYLALLCTFEAAILNELGLARKTNFHDWQHPGLRIGRLED</sequence>
<evidence type="ECO:0000256" key="10">
    <source>
        <dbReference type="ARBA" id="ARBA00023065"/>
    </source>
</evidence>
<dbReference type="PROSITE" id="PS50234">
    <property type="entry name" value="VWFA"/>
    <property type="match status" value="1"/>
</dbReference>